<dbReference type="SUPFAM" id="SSF52317">
    <property type="entry name" value="Class I glutamine amidotransferase-like"/>
    <property type="match status" value="1"/>
</dbReference>
<comment type="caution">
    <text evidence="8">The sequence shown here is derived from an EMBL/GenBank/DDBJ whole genome shotgun (WGS) entry which is preliminary data.</text>
</comment>
<dbReference type="GO" id="GO:0004565">
    <property type="term" value="F:beta-galactosidase activity"/>
    <property type="evidence" value="ECO:0007669"/>
    <property type="project" value="UniProtKB-EC"/>
</dbReference>
<comment type="similarity">
    <text evidence="2">Belongs to the glycosyl hydrolase 42 family.</text>
</comment>
<name>A0ABW2SS82_9ACTO</name>
<keyword evidence="5 8" id="KW-0326">Glycosidase</keyword>
<evidence type="ECO:0000256" key="4">
    <source>
        <dbReference type="ARBA" id="ARBA00022801"/>
    </source>
</evidence>
<dbReference type="Pfam" id="PF08532">
    <property type="entry name" value="Glyco_hydro_42M"/>
    <property type="match status" value="1"/>
</dbReference>
<dbReference type="PANTHER" id="PTHR36447">
    <property type="entry name" value="BETA-GALACTOSIDASE GANA"/>
    <property type="match status" value="1"/>
</dbReference>
<dbReference type="PANTHER" id="PTHR36447:SF1">
    <property type="entry name" value="BETA-GALACTOSIDASE GANA"/>
    <property type="match status" value="1"/>
</dbReference>
<dbReference type="InterPro" id="IPR013738">
    <property type="entry name" value="Beta_galactosidase_Trimer"/>
</dbReference>
<accession>A0ABW2SS82</accession>
<dbReference type="Gene3D" id="2.60.40.1180">
    <property type="entry name" value="Golgi alpha-mannosidase II"/>
    <property type="match status" value="1"/>
</dbReference>
<dbReference type="Pfam" id="PF02449">
    <property type="entry name" value="Glyco_hydro_42"/>
    <property type="match status" value="1"/>
</dbReference>
<dbReference type="Gene3D" id="3.20.20.80">
    <property type="entry name" value="Glycosidases"/>
    <property type="match status" value="1"/>
</dbReference>
<comment type="catalytic activity">
    <reaction evidence="1">
        <text>Hydrolysis of terminal non-reducing beta-D-galactose residues in beta-D-galactosides.</text>
        <dbReference type="EC" id="3.2.1.23"/>
    </reaction>
</comment>
<dbReference type="SUPFAM" id="SSF51445">
    <property type="entry name" value="(Trans)glycosidases"/>
    <property type="match status" value="1"/>
</dbReference>
<evidence type="ECO:0000256" key="5">
    <source>
        <dbReference type="ARBA" id="ARBA00023295"/>
    </source>
</evidence>
<feature type="domain" description="Beta-galactosidase trimerisation" evidence="7">
    <location>
        <begin position="410"/>
        <end position="535"/>
    </location>
</feature>
<dbReference type="EC" id="3.2.1.23" evidence="3"/>
<dbReference type="Gene3D" id="3.40.50.880">
    <property type="match status" value="1"/>
</dbReference>
<keyword evidence="9" id="KW-1185">Reference proteome</keyword>
<protein>
    <recommendedName>
        <fullName evidence="3">beta-galactosidase</fullName>
        <ecNumber evidence="3">3.2.1.23</ecNumber>
    </recommendedName>
</protein>
<dbReference type="EMBL" id="JBHTEF010000001">
    <property type="protein sequence ID" value="MFC7582198.1"/>
    <property type="molecule type" value="Genomic_DNA"/>
</dbReference>
<evidence type="ECO:0000256" key="2">
    <source>
        <dbReference type="ARBA" id="ARBA00005940"/>
    </source>
</evidence>
<dbReference type="Proteomes" id="UP001596527">
    <property type="component" value="Unassembled WGS sequence"/>
</dbReference>
<evidence type="ECO:0000256" key="3">
    <source>
        <dbReference type="ARBA" id="ARBA00012756"/>
    </source>
</evidence>
<feature type="domain" description="Glycoside hydrolase family 42 N-terminal" evidence="6">
    <location>
        <begin position="30"/>
        <end position="398"/>
    </location>
</feature>
<dbReference type="InterPro" id="IPR013780">
    <property type="entry name" value="Glyco_hydro_b"/>
</dbReference>
<dbReference type="InterPro" id="IPR029062">
    <property type="entry name" value="Class_I_gatase-like"/>
</dbReference>
<evidence type="ECO:0000256" key="1">
    <source>
        <dbReference type="ARBA" id="ARBA00001412"/>
    </source>
</evidence>
<reference evidence="9" key="1">
    <citation type="journal article" date="2019" name="Int. J. Syst. Evol. Microbiol.">
        <title>The Global Catalogue of Microorganisms (GCM) 10K type strain sequencing project: providing services to taxonomists for standard genome sequencing and annotation.</title>
        <authorList>
            <consortium name="The Broad Institute Genomics Platform"/>
            <consortium name="The Broad Institute Genome Sequencing Center for Infectious Disease"/>
            <person name="Wu L."/>
            <person name="Ma J."/>
        </authorList>
    </citation>
    <scope>NUCLEOTIDE SEQUENCE [LARGE SCALE GENOMIC DNA]</scope>
    <source>
        <strain evidence="9">CCUG 56698</strain>
    </source>
</reference>
<evidence type="ECO:0000313" key="9">
    <source>
        <dbReference type="Proteomes" id="UP001596527"/>
    </source>
</evidence>
<organism evidence="8 9">
    <name type="scientific">Schaalia naturae</name>
    <dbReference type="NCBI Taxonomy" id="635203"/>
    <lineage>
        <taxon>Bacteria</taxon>
        <taxon>Bacillati</taxon>
        <taxon>Actinomycetota</taxon>
        <taxon>Actinomycetes</taxon>
        <taxon>Actinomycetales</taxon>
        <taxon>Actinomycetaceae</taxon>
        <taxon>Schaalia</taxon>
    </lineage>
</organism>
<evidence type="ECO:0000259" key="6">
    <source>
        <dbReference type="Pfam" id="PF02449"/>
    </source>
</evidence>
<dbReference type="InterPro" id="IPR003476">
    <property type="entry name" value="Glyco_hydro_42"/>
</dbReference>
<dbReference type="InterPro" id="IPR013529">
    <property type="entry name" value="Glyco_hydro_42_N"/>
</dbReference>
<dbReference type="CDD" id="cd03143">
    <property type="entry name" value="A4_beta-galactosidase_middle_domain"/>
    <property type="match status" value="1"/>
</dbReference>
<dbReference type="InterPro" id="IPR017853">
    <property type="entry name" value="GH"/>
</dbReference>
<proteinExistence type="inferred from homology"/>
<evidence type="ECO:0000313" key="8">
    <source>
        <dbReference type="EMBL" id="MFC7582198.1"/>
    </source>
</evidence>
<evidence type="ECO:0000259" key="7">
    <source>
        <dbReference type="Pfam" id="PF08532"/>
    </source>
</evidence>
<sequence>MTTTPRRSDGGRPVRPAALPTASALAYGGDWNPEQWDAATVDQDIAMMREAGVTLVSLGIFSWARLEPEEGRYDLDWLGDLIDRLHDAGIDVDLATGTASPPAWMAVNHPESLPVAADGTRLGFGSRQQYSPSSRVYRERSQALAEELARRFGHHPGVVLWHVGNEYGCHVHECFSDQSAADFQEWLAARHGGDIESLNEAWSTDFWSQRYSSFDQIRPPRSMPTFHNPAQVLDWRRFCNEQILACMEGEIQAIRAHSDRPVTTNFMGSFPWLDYRRWASRLDLIADDSYPDPADPASAHEIAWAGDLMRGLGDGAPWLLMEQTPGAVQWRPRNSRKRPGQFLLWSLERVAHGADGILQFQWRQSRGGSEAFHSGMIPHSGRASRTWREAVGTGRVLRALAPVAGTRVHADVAILLDWEAQWARHSAIGPTEPGAPFAAAHAWHRTLWEAGIASDIVFPDSDLAAGGHRLIIVAEQFTDLPEVASALRRAVESGAQVLVTAPTGVVDTDMRAVLGGYLGGLRELLGVRVVDHAPLTGSLPSGWEDAGVEEDPGAALVDRLTRAVSAPARQTWCGLEAVSPSLRRALDRIGTPAPDLRGGMWAEEIGPALPGEIDEADPLSFARSSVEVVAVFDGRGGAADLAGRAAITRRAAGAQGGAAWYAASDLDAVGRAALLAVLTAHARVQPVMAGLPDGVEAQRRGDVLFLLNHSDSAAEVAGVVGADLVSGAACTGHVVIAPRSGIAVRQAE</sequence>
<gene>
    <name evidence="8" type="ORF">ACFQWG_13450</name>
</gene>
<dbReference type="PIRSF" id="PIRSF001084">
    <property type="entry name" value="B-galactosidase"/>
    <property type="match status" value="1"/>
</dbReference>
<dbReference type="RefSeq" id="WP_380976103.1">
    <property type="nucleotide sequence ID" value="NZ_JBHTEF010000001.1"/>
</dbReference>
<keyword evidence="4 8" id="KW-0378">Hydrolase</keyword>